<dbReference type="AlphaFoldDB" id="A0A511ZE99"/>
<dbReference type="EMBL" id="BJYM01000002">
    <property type="protein sequence ID" value="GEN85770.1"/>
    <property type="molecule type" value="Genomic_DNA"/>
</dbReference>
<feature type="domain" description="N-acetyltransferase" evidence="3">
    <location>
        <begin position="3"/>
        <end position="157"/>
    </location>
</feature>
<dbReference type="RefSeq" id="WP_246145009.1">
    <property type="nucleotide sequence ID" value="NZ_BJYM01000002.1"/>
</dbReference>
<evidence type="ECO:0000313" key="5">
    <source>
        <dbReference type="Proteomes" id="UP000321558"/>
    </source>
</evidence>
<evidence type="ECO:0000256" key="2">
    <source>
        <dbReference type="ARBA" id="ARBA00023315"/>
    </source>
</evidence>
<dbReference type="PANTHER" id="PTHR43800">
    <property type="entry name" value="PEPTIDYL-LYSINE N-ACETYLTRANSFERASE YJAB"/>
    <property type="match status" value="1"/>
</dbReference>
<evidence type="ECO:0000256" key="1">
    <source>
        <dbReference type="ARBA" id="ARBA00022679"/>
    </source>
</evidence>
<proteinExistence type="predicted"/>
<dbReference type="Gene3D" id="3.40.630.30">
    <property type="match status" value="1"/>
</dbReference>
<evidence type="ECO:0000259" key="3">
    <source>
        <dbReference type="PROSITE" id="PS51186"/>
    </source>
</evidence>
<reference evidence="4 5" key="1">
    <citation type="submission" date="2019-07" db="EMBL/GenBank/DDBJ databases">
        <title>Whole genome shotgun sequence of Oceanobacillus sojae NBRC 105379.</title>
        <authorList>
            <person name="Hosoyama A."/>
            <person name="Uohara A."/>
            <person name="Ohji S."/>
            <person name="Ichikawa N."/>
        </authorList>
    </citation>
    <scope>NUCLEOTIDE SEQUENCE [LARGE SCALE GENOMIC DNA]</scope>
    <source>
        <strain evidence="4 5">NBRC 105379</strain>
    </source>
</reference>
<sequence>MDYKVRSAKKEDFTAIQDVVYTSWHDTYEGIIPRDIQDEFLNSSYSNKTMQQRIEYSHLYVMESDKRIEGFANFSPVSEEGVSILYAIYLYPDTQGKGMGTKLLEYAIDELSPAFIHLNVEKDNKKGMSFYQTKGFQIISEFTENISGHTLYTCKMELDVNRYNTGRAS</sequence>
<dbReference type="InterPro" id="IPR016181">
    <property type="entry name" value="Acyl_CoA_acyltransferase"/>
</dbReference>
<dbReference type="InterPro" id="IPR000182">
    <property type="entry name" value="GNAT_dom"/>
</dbReference>
<keyword evidence="1 4" id="KW-0808">Transferase</keyword>
<evidence type="ECO:0000313" key="4">
    <source>
        <dbReference type="EMBL" id="GEN85770.1"/>
    </source>
</evidence>
<dbReference type="Pfam" id="PF13673">
    <property type="entry name" value="Acetyltransf_10"/>
    <property type="match status" value="1"/>
</dbReference>
<keyword evidence="5" id="KW-1185">Reference proteome</keyword>
<gene>
    <name evidence="4" type="ORF">OSO01_05090</name>
</gene>
<comment type="caution">
    <text evidence="4">The sequence shown here is derived from an EMBL/GenBank/DDBJ whole genome shotgun (WGS) entry which is preliminary data.</text>
</comment>
<accession>A0A511ZE99</accession>
<dbReference type="SUPFAM" id="SSF55729">
    <property type="entry name" value="Acyl-CoA N-acyltransferases (Nat)"/>
    <property type="match status" value="1"/>
</dbReference>
<name>A0A511ZE99_9BACI</name>
<organism evidence="4 5">
    <name type="scientific">Oceanobacillus sojae</name>
    <dbReference type="NCBI Taxonomy" id="582851"/>
    <lineage>
        <taxon>Bacteria</taxon>
        <taxon>Bacillati</taxon>
        <taxon>Bacillota</taxon>
        <taxon>Bacilli</taxon>
        <taxon>Bacillales</taxon>
        <taxon>Bacillaceae</taxon>
        <taxon>Oceanobacillus</taxon>
    </lineage>
</organism>
<keyword evidence="2" id="KW-0012">Acyltransferase</keyword>
<dbReference type="PANTHER" id="PTHR43800:SF1">
    <property type="entry name" value="PEPTIDYL-LYSINE N-ACETYLTRANSFERASE YJAB"/>
    <property type="match status" value="1"/>
</dbReference>
<dbReference type="PROSITE" id="PS51186">
    <property type="entry name" value="GNAT"/>
    <property type="match status" value="1"/>
</dbReference>
<protein>
    <submittedName>
        <fullName evidence="4">N-acetyltransferase</fullName>
    </submittedName>
</protein>
<dbReference type="GO" id="GO:0016747">
    <property type="term" value="F:acyltransferase activity, transferring groups other than amino-acyl groups"/>
    <property type="evidence" value="ECO:0007669"/>
    <property type="project" value="InterPro"/>
</dbReference>
<dbReference type="Proteomes" id="UP000321558">
    <property type="component" value="Unassembled WGS sequence"/>
</dbReference>
<dbReference type="CDD" id="cd04301">
    <property type="entry name" value="NAT_SF"/>
    <property type="match status" value="1"/>
</dbReference>